<protein>
    <recommendedName>
        <fullName evidence="7">Pikachurin</fullName>
    </recommendedName>
</protein>
<keyword evidence="1 2" id="KW-1015">Disulfide bond</keyword>
<dbReference type="InterPro" id="IPR013320">
    <property type="entry name" value="ConA-like_dom_sf"/>
</dbReference>
<evidence type="ECO:0000313" key="6">
    <source>
        <dbReference type="Proteomes" id="UP001177023"/>
    </source>
</evidence>
<organism evidence="5 6">
    <name type="scientific">Mesorhabditis spiculigera</name>
    <dbReference type="NCBI Taxonomy" id="96644"/>
    <lineage>
        <taxon>Eukaryota</taxon>
        <taxon>Metazoa</taxon>
        <taxon>Ecdysozoa</taxon>
        <taxon>Nematoda</taxon>
        <taxon>Chromadorea</taxon>
        <taxon>Rhabditida</taxon>
        <taxon>Rhabditina</taxon>
        <taxon>Rhabditomorpha</taxon>
        <taxon>Rhabditoidea</taxon>
        <taxon>Rhabditidae</taxon>
        <taxon>Mesorhabditinae</taxon>
        <taxon>Mesorhabditis</taxon>
    </lineage>
</organism>
<dbReference type="EMBL" id="CATQJA010000158">
    <property type="protein sequence ID" value="CAJ0557944.1"/>
    <property type="molecule type" value="Genomic_DNA"/>
</dbReference>
<feature type="domain" description="EGF-like" evidence="4">
    <location>
        <begin position="163"/>
        <end position="200"/>
    </location>
</feature>
<dbReference type="PROSITE" id="PS50026">
    <property type="entry name" value="EGF_3"/>
    <property type="match status" value="1"/>
</dbReference>
<dbReference type="PROSITE" id="PS00022">
    <property type="entry name" value="EGF_1"/>
    <property type="match status" value="1"/>
</dbReference>
<dbReference type="InterPro" id="IPR000742">
    <property type="entry name" value="EGF"/>
</dbReference>
<evidence type="ECO:0000259" key="3">
    <source>
        <dbReference type="PROSITE" id="PS50025"/>
    </source>
</evidence>
<dbReference type="CDD" id="cd00110">
    <property type="entry name" value="LamG"/>
    <property type="match status" value="1"/>
</dbReference>
<sequence>MDVRDRVEVRIRLQPKSTDGLVFFWGALKNGNSAGDFLALYLIASQPHFFWNLGSGIAYVKAPSIPSHGWSSIVFGRTGRDGFIQIDEGFRHKQTSPPKNSHLDISGSSLFIGGVRGVTVLPAKLRPLPRDFQGAIEFLSVNNRPILLTQNTSDWSSGVSKMEEADCGELDCGEYGRCVSRRDEDMICICPEGKSGTKCSEDAATQAISLDSPHTYLAYLNTRTTSQTVATVPANFSLELRTTDQSGMLAWQGKLI</sequence>
<dbReference type="AlphaFoldDB" id="A0AA36C544"/>
<dbReference type="PANTHER" id="PTHR15036:SF85">
    <property type="entry name" value="SP2353, ISOFORM A"/>
    <property type="match status" value="1"/>
</dbReference>
<name>A0AA36C544_9BILA</name>
<dbReference type="GO" id="GO:0016020">
    <property type="term" value="C:membrane"/>
    <property type="evidence" value="ECO:0007669"/>
    <property type="project" value="UniProtKB-SubCell"/>
</dbReference>
<feature type="non-terminal residue" evidence="5">
    <location>
        <position position="1"/>
    </location>
</feature>
<dbReference type="PANTHER" id="PTHR15036">
    <property type="entry name" value="PIKACHURIN-LIKE PROTEIN"/>
    <property type="match status" value="1"/>
</dbReference>
<dbReference type="Proteomes" id="UP001177023">
    <property type="component" value="Unassembled WGS sequence"/>
</dbReference>
<comment type="caution">
    <text evidence="2">Lacks conserved residue(s) required for the propagation of feature annotation.</text>
</comment>
<proteinExistence type="predicted"/>
<evidence type="ECO:0000256" key="2">
    <source>
        <dbReference type="PROSITE-ProRule" id="PRU00076"/>
    </source>
</evidence>
<evidence type="ECO:0000313" key="5">
    <source>
        <dbReference type="EMBL" id="CAJ0557944.1"/>
    </source>
</evidence>
<evidence type="ECO:0000259" key="4">
    <source>
        <dbReference type="PROSITE" id="PS50026"/>
    </source>
</evidence>
<accession>A0AA36C544</accession>
<dbReference type="InterPro" id="IPR050372">
    <property type="entry name" value="Neurexin-related_CASP"/>
</dbReference>
<evidence type="ECO:0008006" key="7">
    <source>
        <dbReference type="Google" id="ProtNLM"/>
    </source>
</evidence>
<evidence type="ECO:0000256" key="1">
    <source>
        <dbReference type="ARBA" id="ARBA00023157"/>
    </source>
</evidence>
<feature type="domain" description="Laminin G" evidence="3">
    <location>
        <begin position="1"/>
        <end position="167"/>
    </location>
</feature>
<dbReference type="SUPFAM" id="SSF49899">
    <property type="entry name" value="Concanavalin A-like lectins/glucanases"/>
    <property type="match status" value="1"/>
</dbReference>
<dbReference type="InterPro" id="IPR001791">
    <property type="entry name" value="Laminin_G"/>
</dbReference>
<keyword evidence="6" id="KW-1185">Reference proteome</keyword>
<dbReference type="Gene3D" id="2.60.120.200">
    <property type="match status" value="1"/>
</dbReference>
<dbReference type="PROSITE" id="PS50025">
    <property type="entry name" value="LAM_G_DOMAIN"/>
    <property type="match status" value="1"/>
</dbReference>
<comment type="caution">
    <text evidence="5">The sequence shown here is derived from an EMBL/GenBank/DDBJ whole genome shotgun (WGS) entry which is preliminary data.</text>
</comment>
<keyword evidence="2" id="KW-0245">EGF-like domain</keyword>
<dbReference type="Pfam" id="PF00054">
    <property type="entry name" value="Laminin_G_1"/>
    <property type="match status" value="1"/>
</dbReference>
<dbReference type="SMART" id="SM00282">
    <property type="entry name" value="LamG"/>
    <property type="match status" value="1"/>
</dbReference>
<gene>
    <name evidence="5" type="ORF">MSPICULIGERA_LOCUS691</name>
</gene>
<feature type="disulfide bond" evidence="2">
    <location>
        <begin position="190"/>
        <end position="199"/>
    </location>
</feature>
<reference evidence="5" key="1">
    <citation type="submission" date="2023-06" db="EMBL/GenBank/DDBJ databases">
        <authorList>
            <person name="Delattre M."/>
        </authorList>
    </citation>
    <scope>NUCLEOTIDE SEQUENCE</scope>
    <source>
        <strain evidence="5">AF72</strain>
    </source>
</reference>